<feature type="compositionally biased region" description="Basic and acidic residues" evidence="3">
    <location>
        <begin position="139"/>
        <end position="151"/>
    </location>
</feature>
<feature type="compositionally biased region" description="Polar residues" evidence="3">
    <location>
        <begin position="165"/>
        <end position="188"/>
    </location>
</feature>
<evidence type="ECO:0000313" key="7">
    <source>
        <dbReference type="Proteomes" id="UP000285310"/>
    </source>
</evidence>
<dbReference type="InterPro" id="IPR011992">
    <property type="entry name" value="EF-hand-dom_pair"/>
</dbReference>
<feature type="domain" description="EF-hand" evidence="5">
    <location>
        <begin position="129"/>
        <end position="164"/>
    </location>
</feature>
<evidence type="ECO:0000313" key="6">
    <source>
        <dbReference type="EMBL" id="ROO28148.1"/>
    </source>
</evidence>
<keyword evidence="1" id="KW-0479">Metal-binding</keyword>
<dbReference type="Gene3D" id="1.10.238.10">
    <property type="entry name" value="EF-hand"/>
    <property type="match status" value="2"/>
</dbReference>
<evidence type="ECO:0000256" key="1">
    <source>
        <dbReference type="ARBA" id="ARBA00022723"/>
    </source>
</evidence>
<feature type="region of interest" description="Disordered" evidence="3">
    <location>
        <begin position="104"/>
        <end position="188"/>
    </location>
</feature>
<dbReference type="InParanoid" id="A0A423PRF5"/>
<feature type="region of interest" description="Disordered" evidence="3">
    <location>
        <begin position="25"/>
        <end position="56"/>
    </location>
</feature>
<reference evidence="6 7" key="1">
    <citation type="submission" date="2013-10" db="EMBL/GenBank/DDBJ databases">
        <title>Salinisphaera japonica YTM-1 Genome Sequencing.</title>
        <authorList>
            <person name="Lai Q."/>
            <person name="Li C."/>
            <person name="Shao Z."/>
        </authorList>
    </citation>
    <scope>NUCLEOTIDE SEQUENCE [LARGE SCALE GENOMIC DNA]</scope>
    <source>
        <strain evidence="6 7">YTM-1</strain>
    </source>
</reference>
<feature type="compositionally biased region" description="Polar residues" evidence="3">
    <location>
        <begin position="25"/>
        <end position="40"/>
    </location>
</feature>
<evidence type="ECO:0000256" key="3">
    <source>
        <dbReference type="SAM" id="MobiDB-lite"/>
    </source>
</evidence>
<evidence type="ECO:0000256" key="2">
    <source>
        <dbReference type="ARBA" id="ARBA00022737"/>
    </source>
</evidence>
<keyword evidence="2" id="KW-0677">Repeat</keyword>
<name>A0A423PRF5_9GAMM</name>
<dbReference type="GO" id="GO:0005509">
    <property type="term" value="F:calcium ion binding"/>
    <property type="evidence" value="ECO:0007669"/>
    <property type="project" value="InterPro"/>
</dbReference>
<comment type="caution">
    <text evidence="6">The sequence shown here is derived from an EMBL/GenBank/DDBJ whole genome shotgun (WGS) entry which is preliminary data.</text>
</comment>
<gene>
    <name evidence="6" type="ORF">SAJA_08400</name>
</gene>
<dbReference type="InterPro" id="IPR018247">
    <property type="entry name" value="EF_Hand_1_Ca_BS"/>
</dbReference>
<keyword evidence="4" id="KW-0732">Signal</keyword>
<dbReference type="PROSITE" id="PS50222">
    <property type="entry name" value="EF_HAND_2"/>
    <property type="match status" value="1"/>
</dbReference>
<dbReference type="InterPro" id="IPR002048">
    <property type="entry name" value="EF_hand_dom"/>
</dbReference>
<accession>A0A423PRF5</accession>
<feature type="compositionally biased region" description="Low complexity" evidence="3">
    <location>
        <begin position="119"/>
        <end position="130"/>
    </location>
</feature>
<dbReference type="SUPFAM" id="SSF47473">
    <property type="entry name" value="EF-hand"/>
    <property type="match status" value="1"/>
</dbReference>
<organism evidence="6 7">
    <name type="scientific">Salinisphaera japonica YTM-1</name>
    <dbReference type="NCBI Taxonomy" id="1209778"/>
    <lineage>
        <taxon>Bacteria</taxon>
        <taxon>Pseudomonadati</taxon>
        <taxon>Pseudomonadota</taxon>
        <taxon>Gammaproteobacteria</taxon>
        <taxon>Salinisphaerales</taxon>
        <taxon>Salinisphaeraceae</taxon>
        <taxon>Salinisphaera</taxon>
    </lineage>
</organism>
<keyword evidence="7" id="KW-1185">Reference proteome</keyword>
<protein>
    <recommendedName>
        <fullName evidence="5">EF-hand domain-containing protein</fullName>
    </recommendedName>
</protein>
<evidence type="ECO:0000259" key="5">
    <source>
        <dbReference type="PROSITE" id="PS50222"/>
    </source>
</evidence>
<feature type="chain" id="PRO_5019306497" description="EF-hand domain-containing protein" evidence="4">
    <location>
        <begin position="23"/>
        <end position="188"/>
    </location>
</feature>
<dbReference type="RefSeq" id="WP_123658192.1">
    <property type="nucleotide sequence ID" value="NZ_AYKG01000023.1"/>
</dbReference>
<dbReference type="PANTHER" id="PTHR10827">
    <property type="entry name" value="RETICULOCALBIN"/>
    <property type="match status" value="1"/>
</dbReference>
<dbReference type="Proteomes" id="UP000285310">
    <property type="component" value="Unassembled WGS sequence"/>
</dbReference>
<evidence type="ECO:0000256" key="4">
    <source>
        <dbReference type="SAM" id="SignalP"/>
    </source>
</evidence>
<dbReference type="Pfam" id="PF13499">
    <property type="entry name" value="EF-hand_7"/>
    <property type="match status" value="1"/>
</dbReference>
<dbReference type="AlphaFoldDB" id="A0A423PRF5"/>
<dbReference type="Pfam" id="PF13202">
    <property type="entry name" value="EF-hand_5"/>
    <property type="match status" value="1"/>
</dbReference>
<dbReference type="PANTHER" id="PTHR10827:SF98">
    <property type="entry name" value="45 KDA CALCIUM-BINDING PROTEIN"/>
    <property type="match status" value="1"/>
</dbReference>
<sequence length="188" mass="20179">MKKQVALTAAIASLFAAPVAIAQSSDSGKNMQNGPQSDNSLLFGMLDSDNDGTLSEKELSNLPQAVAKMAYRQMDYDGNGNVSQIEYTTAAKARALRTFGALDSNGDGSLNTDEITSDQAQQSAQMSQQQKNYYNQMSEKMDQNGDGEVSRSEWIQAFIGDAASDNASPATQTQGESKNTQQQNEQNG</sequence>
<dbReference type="PROSITE" id="PS00018">
    <property type="entry name" value="EF_HAND_1"/>
    <property type="match status" value="3"/>
</dbReference>
<feature type="signal peptide" evidence="4">
    <location>
        <begin position="1"/>
        <end position="22"/>
    </location>
</feature>
<feature type="compositionally biased region" description="Polar residues" evidence="3">
    <location>
        <begin position="106"/>
        <end position="118"/>
    </location>
</feature>
<proteinExistence type="predicted"/>
<dbReference type="EMBL" id="AYKG01000023">
    <property type="protein sequence ID" value="ROO28148.1"/>
    <property type="molecule type" value="Genomic_DNA"/>
</dbReference>